<evidence type="ECO:0000256" key="1">
    <source>
        <dbReference type="SAM" id="MobiDB-lite"/>
    </source>
</evidence>
<proteinExistence type="predicted"/>
<evidence type="ECO:0000313" key="3">
    <source>
        <dbReference type="Proteomes" id="UP000184452"/>
    </source>
</evidence>
<accession>A0A1M6WRJ3</accession>
<gene>
    <name evidence="2" type="ORF">SAMN05421803_14913</name>
</gene>
<evidence type="ECO:0000313" key="2">
    <source>
        <dbReference type="EMBL" id="SHK96286.1"/>
    </source>
</evidence>
<name>A0A1M6WRJ3_9ACTN</name>
<feature type="compositionally biased region" description="Low complexity" evidence="1">
    <location>
        <begin position="83"/>
        <end position="97"/>
    </location>
</feature>
<dbReference type="EMBL" id="FQZK01000049">
    <property type="protein sequence ID" value="SHK96286.1"/>
    <property type="molecule type" value="Genomic_DNA"/>
</dbReference>
<keyword evidence="3" id="KW-1185">Reference proteome</keyword>
<feature type="region of interest" description="Disordered" evidence="1">
    <location>
        <begin position="29"/>
        <end position="127"/>
    </location>
</feature>
<protein>
    <submittedName>
        <fullName evidence="2">Uncharacterized protein</fullName>
    </submittedName>
</protein>
<feature type="region of interest" description="Disordered" evidence="1">
    <location>
        <begin position="382"/>
        <end position="412"/>
    </location>
</feature>
<reference evidence="2 3" key="1">
    <citation type="submission" date="2016-11" db="EMBL/GenBank/DDBJ databases">
        <authorList>
            <person name="Jaros S."/>
            <person name="Januszkiewicz K."/>
            <person name="Wedrychowicz H."/>
        </authorList>
    </citation>
    <scope>NUCLEOTIDE SEQUENCE [LARGE SCALE GENOMIC DNA]</scope>
    <source>
        <strain evidence="2 3">CGMCC 4.5723</strain>
    </source>
</reference>
<dbReference type="Proteomes" id="UP000184452">
    <property type="component" value="Unassembled WGS sequence"/>
</dbReference>
<organism evidence="2 3">
    <name type="scientific">Nocardiopsis flavescens</name>
    <dbReference type="NCBI Taxonomy" id="758803"/>
    <lineage>
        <taxon>Bacteria</taxon>
        <taxon>Bacillati</taxon>
        <taxon>Actinomycetota</taxon>
        <taxon>Actinomycetes</taxon>
        <taxon>Streptosporangiales</taxon>
        <taxon>Nocardiopsidaceae</taxon>
        <taxon>Nocardiopsis</taxon>
    </lineage>
</organism>
<sequence>MMHEMWPELGAAFAAGAVTGGAAVAGYWRTRPAGTSPDAETSATAEAGTGVGPETDTGAEDEDQGAGEIPSPFPEDHDGGGAVATPAVPVATATPAAESLREVRTRSLPEAAPAGADPYADITRESPTPERPVIYGAGAVPLPYGPTSAGVARVLVWAPPLGLAPHHPHYVSASGTGYVGGIRWQFRQFTGTEPDPMLWVPEGWVTPMIRTMGYDRWRVYEREVSIAALLWEAARRERAMVAAIRAAAPAGAAYVAARERAVSAWEAVTTAPDNRYRSAVAALLSAHRELTEAAPPLDRCGRPILDAQDPPDQGWREDVRDEMRTIEELAASVGVDATGWELGYEAREYSRPPWSGRDWLPPAAEAARKLITEHRDQLAEIASVFGDDQDQDDDRGRVPEPRGSGWSDLSDL</sequence>
<feature type="compositionally biased region" description="Low complexity" evidence="1">
    <location>
        <begin position="39"/>
        <end position="48"/>
    </location>
</feature>
<dbReference type="STRING" id="758803.SAMN05421803_14913"/>
<dbReference type="AlphaFoldDB" id="A0A1M6WRJ3"/>